<feature type="region of interest" description="Disordered" evidence="1">
    <location>
        <begin position="1"/>
        <end position="88"/>
    </location>
</feature>
<feature type="compositionally biased region" description="Basic residues" evidence="1">
    <location>
        <begin position="20"/>
        <end position="34"/>
    </location>
</feature>
<evidence type="ECO:0000256" key="1">
    <source>
        <dbReference type="SAM" id="MobiDB-lite"/>
    </source>
</evidence>
<accession>A0A4D9DB49</accession>
<comment type="caution">
    <text evidence="2">The sequence shown here is derived from an EMBL/GenBank/DDBJ whole genome shotgun (WGS) entry which is preliminary data.</text>
</comment>
<organism evidence="2 3">
    <name type="scientific">Nannochloropsis salina CCMP1776</name>
    <dbReference type="NCBI Taxonomy" id="1027361"/>
    <lineage>
        <taxon>Eukaryota</taxon>
        <taxon>Sar</taxon>
        <taxon>Stramenopiles</taxon>
        <taxon>Ochrophyta</taxon>
        <taxon>Eustigmatophyceae</taxon>
        <taxon>Eustigmatales</taxon>
        <taxon>Monodopsidaceae</taxon>
        <taxon>Microchloropsis</taxon>
        <taxon>Microchloropsis salina</taxon>
    </lineage>
</organism>
<dbReference type="Pfam" id="PF09366">
    <property type="entry name" value="DUF1997"/>
    <property type="match status" value="1"/>
</dbReference>
<dbReference type="PANTHER" id="PTHR34131:SF3">
    <property type="entry name" value="(RAP ANNOTATION RELEASE2) GALACTOSE-BINDING LIKE DOMAIN CONTAINING PROTEIN"/>
    <property type="match status" value="1"/>
</dbReference>
<sequence>MASPHTPATTPLLDADPSVRHRRLLSVRKRRGGKGRKEGGKEGGGGRRKEGRRCAKCCEDRSSFSFGTPDEAHPVRESAGGSSPGKSTLNIYRLDLTGSRIADIANGTFKVKARNVVSFRNTDMPRTKALMSTVSVQVQAQVPRGNVIPHHVLESGGSLVIQGILKVMVPRFVKILAKDYEVWSSGDDSRAAVAQDLEEKLTTPKL</sequence>
<dbReference type="OrthoDB" id="426136at2759"/>
<dbReference type="InterPro" id="IPR018971">
    <property type="entry name" value="DUF1997"/>
</dbReference>
<evidence type="ECO:0000313" key="3">
    <source>
        <dbReference type="Proteomes" id="UP000355283"/>
    </source>
</evidence>
<proteinExistence type="predicted"/>
<dbReference type="PANTHER" id="PTHR34131">
    <property type="entry name" value="(RAP ANNOTATION RELEASE2) GALACTOSE-BINDING LIKE DOMAIN CONTAINING PROTEIN"/>
    <property type="match status" value="1"/>
</dbReference>
<reference evidence="2 3" key="1">
    <citation type="submission" date="2019-01" db="EMBL/GenBank/DDBJ databases">
        <title>Nuclear Genome Assembly of the Microalgal Biofuel strain Nannochloropsis salina CCMP1776.</title>
        <authorList>
            <person name="Hovde B."/>
        </authorList>
    </citation>
    <scope>NUCLEOTIDE SEQUENCE [LARGE SCALE GENOMIC DNA]</scope>
    <source>
        <strain evidence="2 3">CCMP1776</strain>
    </source>
</reference>
<dbReference type="Proteomes" id="UP000355283">
    <property type="component" value="Unassembled WGS sequence"/>
</dbReference>
<keyword evidence="3" id="KW-1185">Reference proteome</keyword>
<protein>
    <submittedName>
        <fullName evidence="2">Uncharacterized protein</fullName>
    </submittedName>
</protein>
<evidence type="ECO:0000313" key="2">
    <source>
        <dbReference type="EMBL" id="TFJ86665.1"/>
    </source>
</evidence>
<gene>
    <name evidence="2" type="ORF">NSK_002319</name>
</gene>
<dbReference type="EMBL" id="SDOX01000008">
    <property type="protein sequence ID" value="TFJ86665.1"/>
    <property type="molecule type" value="Genomic_DNA"/>
</dbReference>
<name>A0A4D9DB49_9STRA</name>
<dbReference type="AlphaFoldDB" id="A0A4D9DB49"/>
<feature type="compositionally biased region" description="Basic and acidic residues" evidence="1">
    <location>
        <begin position="35"/>
        <end position="62"/>
    </location>
</feature>